<organism evidence="1">
    <name type="scientific">hydrocarbon metagenome</name>
    <dbReference type="NCBI Taxonomy" id="938273"/>
    <lineage>
        <taxon>unclassified sequences</taxon>
        <taxon>metagenomes</taxon>
        <taxon>ecological metagenomes</taxon>
    </lineage>
</organism>
<protein>
    <submittedName>
        <fullName evidence="1">Uncharacterized protein</fullName>
    </submittedName>
</protein>
<proteinExistence type="predicted"/>
<comment type="caution">
    <text evidence="1">The sequence shown here is derived from an EMBL/GenBank/DDBJ whole genome shotgun (WGS) entry which is preliminary data.</text>
</comment>
<sequence>MGKELRTLSKNAVKHQKNPGLCIQRPGFNNDYLISFR</sequence>
<reference evidence="1" key="1">
    <citation type="journal article" date="2015" name="Proc. Natl. Acad. Sci. U.S.A.">
        <title>Networks of energetic and metabolic interactions define dynamics in microbial communities.</title>
        <authorList>
            <person name="Embree M."/>
            <person name="Liu J.K."/>
            <person name="Al-Bassam M.M."/>
            <person name="Zengler K."/>
        </authorList>
    </citation>
    <scope>NUCLEOTIDE SEQUENCE</scope>
</reference>
<name>A0A0W8FPU3_9ZZZZ</name>
<evidence type="ECO:0000313" key="1">
    <source>
        <dbReference type="EMBL" id="KUG22875.1"/>
    </source>
</evidence>
<accession>A0A0W8FPU3</accession>
<dbReference type="AlphaFoldDB" id="A0A0W8FPU3"/>
<dbReference type="EMBL" id="LNQE01000935">
    <property type="protein sequence ID" value="KUG22875.1"/>
    <property type="molecule type" value="Genomic_DNA"/>
</dbReference>
<gene>
    <name evidence="1" type="ORF">ASZ90_007334</name>
</gene>